<dbReference type="RefSeq" id="WP_184531814.1">
    <property type="nucleotide sequence ID" value="NZ_JACHJW010000001.1"/>
</dbReference>
<proteinExistence type="predicted"/>
<evidence type="ECO:0000313" key="1">
    <source>
        <dbReference type="EMBL" id="MBB4956384.1"/>
    </source>
</evidence>
<keyword evidence="2" id="KW-1185">Reference proteome</keyword>
<gene>
    <name evidence="1" type="ORF">FHR38_000117</name>
</gene>
<dbReference type="Proteomes" id="UP000578819">
    <property type="component" value="Unassembled WGS sequence"/>
</dbReference>
<evidence type="ECO:0000313" key="2">
    <source>
        <dbReference type="Proteomes" id="UP000578819"/>
    </source>
</evidence>
<protein>
    <recommendedName>
        <fullName evidence="3">Excreted virulence factor EspC, type VII ESX diderm</fullName>
    </recommendedName>
</protein>
<dbReference type="AlphaFoldDB" id="A0A7W7SKB8"/>
<name>A0A7W7SKB8_9ACTN</name>
<reference evidence="1 2" key="1">
    <citation type="submission" date="2020-08" db="EMBL/GenBank/DDBJ databases">
        <title>Sequencing the genomes of 1000 actinobacteria strains.</title>
        <authorList>
            <person name="Klenk H.-P."/>
        </authorList>
    </citation>
    <scope>NUCLEOTIDE SEQUENCE [LARGE SCALE GENOMIC DNA]</scope>
    <source>
        <strain evidence="1 2">DSM 45886</strain>
    </source>
</reference>
<accession>A0A7W7SKB8</accession>
<dbReference type="EMBL" id="JACHJW010000001">
    <property type="protein sequence ID" value="MBB4956384.1"/>
    <property type="molecule type" value="Genomic_DNA"/>
</dbReference>
<sequence>MNAIDRNGDGVMDMLPDETRTHLKTVHNVGEEFEGTWRTALGVIDSTEIGGGPMGRKFMEGFEPNVKELRSILDKIPDDYRQLANWGYKAAQIYQGADDEAVQEFPRNSQP</sequence>
<organism evidence="1 2">
    <name type="scientific">Micromonospora polyrhachis</name>
    <dbReference type="NCBI Taxonomy" id="1282883"/>
    <lineage>
        <taxon>Bacteria</taxon>
        <taxon>Bacillati</taxon>
        <taxon>Actinomycetota</taxon>
        <taxon>Actinomycetes</taxon>
        <taxon>Micromonosporales</taxon>
        <taxon>Micromonosporaceae</taxon>
        <taxon>Micromonospora</taxon>
    </lineage>
</organism>
<evidence type="ECO:0008006" key="3">
    <source>
        <dbReference type="Google" id="ProtNLM"/>
    </source>
</evidence>
<comment type="caution">
    <text evidence="1">The sequence shown here is derived from an EMBL/GenBank/DDBJ whole genome shotgun (WGS) entry which is preliminary data.</text>
</comment>